<sequence>MQPKMSLQQSPLIVASYNSKLDKSCRKPYHSVPRLVTVNHREVTEHLSNYTTAVL</sequence>
<reference evidence="1" key="1">
    <citation type="submission" date="2014-09" db="EMBL/GenBank/DDBJ databases">
        <authorList>
            <person name="Magalhaes I.L.F."/>
            <person name="Oliveira U."/>
            <person name="Santos F.R."/>
            <person name="Vidigal T.H.D.A."/>
            <person name="Brescovit A.D."/>
            <person name="Santos A.J."/>
        </authorList>
    </citation>
    <scope>NUCLEOTIDE SEQUENCE</scope>
    <source>
        <tissue evidence="1">Shoot tissue taken approximately 20 cm above the soil surface</tissue>
    </source>
</reference>
<dbReference type="AlphaFoldDB" id="A0A0A8YRR8"/>
<organism evidence="1">
    <name type="scientific">Arundo donax</name>
    <name type="common">Giant reed</name>
    <name type="synonym">Donax arundinaceus</name>
    <dbReference type="NCBI Taxonomy" id="35708"/>
    <lineage>
        <taxon>Eukaryota</taxon>
        <taxon>Viridiplantae</taxon>
        <taxon>Streptophyta</taxon>
        <taxon>Embryophyta</taxon>
        <taxon>Tracheophyta</taxon>
        <taxon>Spermatophyta</taxon>
        <taxon>Magnoliopsida</taxon>
        <taxon>Liliopsida</taxon>
        <taxon>Poales</taxon>
        <taxon>Poaceae</taxon>
        <taxon>PACMAD clade</taxon>
        <taxon>Arundinoideae</taxon>
        <taxon>Arundineae</taxon>
        <taxon>Arundo</taxon>
    </lineage>
</organism>
<reference evidence="1" key="2">
    <citation type="journal article" date="2015" name="Data Brief">
        <title>Shoot transcriptome of the giant reed, Arundo donax.</title>
        <authorList>
            <person name="Barrero R.A."/>
            <person name="Guerrero F.D."/>
            <person name="Moolhuijzen P."/>
            <person name="Goolsby J.A."/>
            <person name="Tidwell J."/>
            <person name="Bellgard S.E."/>
            <person name="Bellgard M.I."/>
        </authorList>
    </citation>
    <scope>NUCLEOTIDE SEQUENCE</scope>
    <source>
        <tissue evidence="1">Shoot tissue taken approximately 20 cm above the soil surface</tissue>
    </source>
</reference>
<proteinExistence type="predicted"/>
<name>A0A0A8YRR8_ARUDO</name>
<evidence type="ECO:0000313" key="1">
    <source>
        <dbReference type="EMBL" id="JAD28393.1"/>
    </source>
</evidence>
<accession>A0A0A8YRR8</accession>
<protein>
    <submittedName>
        <fullName evidence="1">Uncharacterized protein</fullName>
    </submittedName>
</protein>
<dbReference type="EMBL" id="GBRH01269502">
    <property type="protein sequence ID" value="JAD28393.1"/>
    <property type="molecule type" value="Transcribed_RNA"/>
</dbReference>